<dbReference type="SUPFAM" id="SSF56601">
    <property type="entry name" value="beta-lactamase/transpeptidase-like"/>
    <property type="match status" value="1"/>
</dbReference>
<dbReference type="InterPro" id="IPR012338">
    <property type="entry name" value="Beta-lactam/transpept-like"/>
</dbReference>
<protein>
    <recommendedName>
        <fullName evidence="3 7">Beta-lactamase</fullName>
        <ecNumber evidence="3 7">3.5.2.6</ecNumber>
    </recommendedName>
</protein>
<evidence type="ECO:0000313" key="10">
    <source>
        <dbReference type="Proteomes" id="UP000753802"/>
    </source>
</evidence>
<dbReference type="EMBL" id="JAACJS010000002">
    <property type="protein sequence ID" value="NCI48583.1"/>
    <property type="molecule type" value="Genomic_DNA"/>
</dbReference>
<proteinExistence type="inferred from homology"/>
<dbReference type="InterPro" id="IPR001460">
    <property type="entry name" value="PCN-bd_Tpept"/>
</dbReference>
<dbReference type="InterPro" id="IPR050515">
    <property type="entry name" value="Beta-lactam/transpept"/>
</dbReference>
<evidence type="ECO:0000256" key="7">
    <source>
        <dbReference type="RuleBase" id="RU361140"/>
    </source>
</evidence>
<comment type="catalytic activity">
    <reaction evidence="1 7">
        <text>a beta-lactam + H2O = a substituted beta-amino acid</text>
        <dbReference type="Rhea" id="RHEA:20401"/>
        <dbReference type="ChEBI" id="CHEBI:15377"/>
        <dbReference type="ChEBI" id="CHEBI:35627"/>
        <dbReference type="ChEBI" id="CHEBI:140347"/>
        <dbReference type="EC" id="3.5.2.6"/>
    </reaction>
</comment>
<dbReference type="Gene3D" id="3.40.710.10">
    <property type="entry name" value="DD-peptidase/beta-lactamase superfamily"/>
    <property type="match status" value="1"/>
</dbReference>
<reference evidence="9 10" key="1">
    <citation type="submission" date="2020-01" db="EMBL/GenBank/DDBJ databases">
        <title>Genome analysis.</title>
        <authorList>
            <person name="Wu S."/>
            <person name="Wang G."/>
        </authorList>
    </citation>
    <scope>NUCLEOTIDE SEQUENCE [LARGE SCALE GENOMIC DNA]</scope>
    <source>
        <strain evidence="9 10">SYL130</strain>
    </source>
</reference>
<accession>A0ABW9ZRB2</accession>
<evidence type="ECO:0000313" key="9">
    <source>
        <dbReference type="EMBL" id="NCI48583.1"/>
    </source>
</evidence>
<sequence length="282" mass="32282">MKKTTILNPFFLLFIIICSLLISACSPNNVKTDDSLKKYFEEKNVTGTFGLYDNGSGQFTIYNLSRFKDSAYLPASTFKIVNTLIGLETGKIVNEQMVIPWDGVVRVFPGGDTAKSWNKDLTMEQAFKASAVPYYQEVARRIGRENMQHWLDTLNYGSKKITTKIDTFWLDNSLKITPDEEMGLVKKLYFGQLPFQKRSQDIVKKVMLQEDNANYKLSYKSGWGFRENGNALGWIVGWIEENRHPYFFVLNVEGAHDLNLGTLRLDILKAILKQNGFLEGKR</sequence>
<evidence type="ECO:0000256" key="4">
    <source>
        <dbReference type="ARBA" id="ARBA00022729"/>
    </source>
</evidence>
<evidence type="ECO:0000256" key="3">
    <source>
        <dbReference type="ARBA" id="ARBA00012865"/>
    </source>
</evidence>
<evidence type="ECO:0000256" key="6">
    <source>
        <dbReference type="ARBA" id="ARBA00023251"/>
    </source>
</evidence>
<dbReference type="PROSITE" id="PS00337">
    <property type="entry name" value="BETA_LACTAMASE_D"/>
    <property type="match status" value="1"/>
</dbReference>
<dbReference type="InterPro" id="IPR002137">
    <property type="entry name" value="Beta-lactam_class-D_AS"/>
</dbReference>
<name>A0ABW9ZRB2_9BACT</name>
<dbReference type="Pfam" id="PF00905">
    <property type="entry name" value="Transpeptidase"/>
    <property type="match status" value="1"/>
</dbReference>
<evidence type="ECO:0000259" key="8">
    <source>
        <dbReference type="Pfam" id="PF00905"/>
    </source>
</evidence>
<dbReference type="Proteomes" id="UP000753802">
    <property type="component" value="Unassembled WGS sequence"/>
</dbReference>
<comment type="similarity">
    <text evidence="2 7">Belongs to the class-D beta-lactamase family.</text>
</comment>
<dbReference type="PANTHER" id="PTHR30627">
    <property type="entry name" value="PEPTIDOGLYCAN D,D-TRANSPEPTIDASE"/>
    <property type="match status" value="1"/>
</dbReference>
<evidence type="ECO:0000256" key="1">
    <source>
        <dbReference type="ARBA" id="ARBA00001526"/>
    </source>
</evidence>
<keyword evidence="4" id="KW-0732">Signal</keyword>
<dbReference type="NCBIfam" id="NF012161">
    <property type="entry name" value="bla_class_D_main"/>
    <property type="match status" value="1"/>
</dbReference>
<dbReference type="PANTHER" id="PTHR30627:SF6">
    <property type="entry name" value="BETA-LACTAMASE YBXI-RELATED"/>
    <property type="match status" value="1"/>
</dbReference>
<dbReference type="EC" id="3.5.2.6" evidence="3 7"/>
<keyword evidence="6 7" id="KW-0046">Antibiotic resistance</keyword>
<organism evidence="9 10">
    <name type="scientific">Sediminibacterium roseum</name>
    <dbReference type="NCBI Taxonomy" id="1978412"/>
    <lineage>
        <taxon>Bacteria</taxon>
        <taxon>Pseudomonadati</taxon>
        <taxon>Bacteroidota</taxon>
        <taxon>Chitinophagia</taxon>
        <taxon>Chitinophagales</taxon>
        <taxon>Chitinophagaceae</taxon>
        <taxon>Sediminibacterium</taxon>
    </lineage>
</organism>
<comment type="caution">
    <text evidence="9">The sequence shown here is derived from an EMBL/GenBank/DDBJ whole genome shotgun (WGS) entry which is preliminary data.</text>
</comment>
<keyword evidence="5 7" id="KW-0378">Hydrolase</keyword>
<feature type="domain" description="Penicillin-binding protein transpeptidase" evidence="8">
    <location>
        <begin position="63"/>
        <end position="272"/>
    </location>
</feature>
<evidence type="ECO:0000256" key="5">
    <source>
        <dbReference type="ARBA" id="ARBA00022801"/>
    </source>
</evidence>
<evidence type="ECO:0000256" key="2">
    <source>
        <dbReference type="ARBA" id="ARBA00007898"/>
    </source>
</evidence>
<dbReference type="PROSITE" id="PS51257">
    <property type="entry name" value="PROKAR_LIPOPROTEIN"/>
    <property type="match status" value="1"/>
</dbReference>
<gene>
    <name evidence="9" type="primary">blaOXA</name>
    <name evidence="9" type="ORF">GWC95_01520</name>
</gene>
<keyword evidence="10" id="KW-1185">Reference proteome</keyword>